<feature type="compositionally biased region" description="Low complexity" evidence="1">
    <location>
        <begin position="440"/>
        <end position="462"/>
    </location>
</feature>
<keyword evidence="2" id="KW-1133">Transmembrane helix</keyword>
<dbReference type="AlphaFoldDB" id="A0AA46P360"/>
<keyword evidence="2" id="KW-0472">Membrane</keyword>
<dbReference type="GeneID" id="83620315"/>
<dbReference type="Gene3D" id="3.30.420.40">
    <property type="match status" value="2"/>
</dbReference>
<dbReference type="Proteomes" id="UP001163947">
    <property type="component" value="Chromosome"/>
</dbReference>
<feature type="region of interest" description="Disordered" evidence="1">
    <location>
        <begin position="426"/>
        <end position="507"/>
    </location>
</feature>
<feature type="compositionally biased region" description="Low complexity" evidence="1">
    <location>
        <begin position="472"/>
        <end position="491"/>
    </location>
</feature>
<proteinExistence type="predicted"/>
<reference evidence="3" key="1">
    <citation type="submission" date="2022-09" db="EMBL/GenBank/DDBJ databases">
        <title>The genome sequence of Rhodococcus aetherivorans N1.</title>
        <authorList>
            <person name="Jiang W."/>
        </authorList>
    </citation>
    <scope>NUCLEOTIDE SEQUENCE</scope>
    <source>
        <strain evidence="3">N1</strain>
    </source>
</reference>
<evidence type="ECO:0000313" key="4">
    <source>
        <dbReference type="Proteomes" id="UP001163947"/>
    </source>
</evidence>
<feature type="transmembrane region" description="Helical" evidence="2">
    <location>
        <begin position="342"/>
        <end position="365"/>
    </location>
</feature>
<evidence type="ECO:0000256" key="1">
    <source>
        <dbReference type="SAM" id="MobiDB-lite"/>
    </source>
</evidence>
<protein>
    <submittedName>
        <fullName evidence="3">Uncharacterized protein</fullName>
    </submittedName>
</protein>
<dbReference type="EMBL" id="CP106982">
    <property type="protein sequence ID" value="UYF95653.1"/>
    <property type="molecule type" value="Genomic_DNA"/>
</dbReference>
<evidence type="ECO:0000313" key="3">
    <source>
        <dbReference type="EMBL" id="UYF95653.1"/>
    </source>
</evidence>
<feature type="compositionally biased region" description="Low complexity" evidence="1">
    <location>
        <begin position="498"/>
        <end position="507"/>
    </location>
</feature>
<accession>A0AA46P360</accession>
<gene>
    <name evidence="3" type="ORF">OCS65_07820</name>
</gene>
<name>A0AA46P360_9NOCA</name>
<sequence>MSVGVGLRVGTIVSAVAVTSAEGIRPDPEPVERLTRLHLHSDGTATLGVRDPGAADECSSFSGFVDRVGEPAGVRAEDGVLSRAEDLVATAMECLLADAAPLVGDAPATVAAAHPTAWSPATVAVLRNALDYVGLRHVTLISDAEAVAAWFEARVAQQSGRLVAVYHLDAGGSTVTLVRSGVAAGRSFRYPEGDAPSVPAQLSAALGAFGWLVSNLDAVVISTEEPVDPSAAQLVAQTVKAGMGVRCVLPPQPQHAVVRGAALAAAAGSADMLGATRIMPAVRTGAAARTQLDTVAPVEPPVAATAPVAAAGTVTAAGTVAAAGTEADAVPGGPDRAPHNRLVVGGAVAAAVALLVGMGALVFSLRDTPADTPVREAGAAYESLSSAVQVPPSTGTPTSTTTTTTAPDAAPATVDSGLVALTPAPGTAVEAAPPSTSARATMSRPAPSTTTRSTTVEPTTSEATRERDRPTRTTTPTTVAPTGTSTSTPPETTEPDPTDTTGSEAAG</sequence>
<feature type="region of interest" description="Disordered" evidence="1">
    <location>
        <begin position="382"/>
        <end position="410"/>
    </location>
</feature>
<keyword evidence="2" id="KW-0812">Transmembrane</keyword>
<organism evidence="3 4">
    <name type="scientific">Rhodococcus aetherivorans</name>
    <dbReference type="NCBI Taxonomy" id="191292"/>
    <lineage>
        <taxon>Bacteria</taxon>
        <taxon>Bacillati</taxon>
        <taxon>Actinomycetota</taxon>
        <taxon>Actinomycetes</taxon>
        <taxon>Mycobacteriales</taxon>
        <taxon>Nocardiaceae</taxon>
        <taxon>Rhodococcus</taxon>
    </lineage>
</organism>
<dbReference type="RefSeq" id="WP_263509350.1">
    <property type="nucleotide sequence ID" value="NZ_CP106982.1"/>
</dbReference>
<evidence type="ECO:0000256" key="2">
    <source>
        <dbReference type="SAM" id="Phobius"/>
    </source>
</evidence>
<feature type="compositionally biased region" description="Low complexity" evidence="1">
    <location>
        <begin position="391"/>
        <end position="410"/>
    </location>
</feature>